<comment type="similarity">
    <text evidence="1 16">Belongs to the peroxidase family. Ligninase subfamily.</text>
</comment>
<keyword evidence="19" id="KW-1185">Reference proteome</keyword>
<dbReference type="Pfam" id="PF00141">
    <property type="entry name" value="peroxidase"/>
    <property type="match status" value="1"/>
</dbReference>
<evidence type="ECO:0000256" key="10">
    <source>
        <dbReference type="ARBA" id="ARBA00023180"/>
    </source>
</evidence>
<feature type="site" description="Transition state stabilizer" evidence="14">
    <location>
        <position position="70"/>
    </location>
</feature>
<keyword evidence="3 16" id="KW-0575">Peroxidase</keyword>
<dbReference type="AlphaFoldDB" id="A0A0D0BJQ0"/>
<dbReference type="PROSITE" id="PS00436">
    <property type="entry name" value="PEROXIDASE_2"/>
    <property type="match status" value="1"/>
</dbReference>
<dbReference type="OrthoDB" id="2113341at2759"/>
<evidence type="ECO:0000256" key="14">
    <source>
        <dbReference type="PIRSR" id="PIRSR601621-3"/>
    </source>
</evidence>
<feature type="binding site" evidence="13">
    <location>
        <position position="224"/>
    </location>
    <ligand>
        <name>Ca(2+)</name>
        <dbReference type="ChEBI" id="CHEBI:29108"/>
        <label>2</label>
    </ligand>
</feature>
<keyword evidence="10" id="KW-0325">Glycoprotein</keyword>
<dbReference type="InterPro" id="IPR002016">
    <property type="entry name" value="Haem_peroxidase"/>
</dbReference>
<protein>
    <recommendedName>
        <fullName evidence="16">Peroxidase</fullName>
        <ecNumber evidence="16">1.11.1.-</ecNumber>
    </recommendedName>
</protein>
<dbReference type="GO" id="GO:0046872">
    <property type="term" value="F:metal ion binding"/>
    <property type="evidence" value="ECO:0007669"/>
    <property type="project" value="UniProtKB-UniRule"/>
</dbReference>
<keyword evidence="2" id="KW-0964">Secreted</keyword>
<comment type="cofactor">
    <cofactor evidence="13 16">
        <name>Ca(2+)</name>
        <dbReference type="ChEBI" id="CHEBI:29108"/>
    </cofactor>
    <text evidence="13 16">Binds 2 calcium ions per subunit.</text>
</comment>
<evidence type="ECO:0000256" key="15">
    <source>
        <dbReference type="PIRSR" id="PIRSR601621-4"/>
    </source>
</evidence>
<dbReference type="InterPro" id="IPR044831">
    <property type="entry name" value="Ccp1-like"/>
</dbReference>
<name>A0A0D0BJQ0_9AGAR</name>
<keyword evidence="6 16" id="KW-0732">Signal</keyword>
<feature type="binding site" evidence="13">
    <location>
        <position position="226"/>
    </location>
    <ligand>
        <name>Ca(2+)</name>
        <dbReference type="ChEBI" id="CHEBI:29108"/>
        <label>2</label>
    </ligand>
</feature>
<evidence type="ECO:0000256" key="1">
    <source>
        <dbReference type="ARBA" id="ARBA00006089"/>
    </source>
</evidence>
<dbReference type="PRINTS" id="PR00458">
    <property type="entry name" value="PEROXIDASE"/>
</dbReference>
<feature type="active site" description="Proton acceptor" evidence="12">
    <location>
        <position position="74"/>
    </location>
</feature>
<proteinExistence type="inferred from homology"/>
<dbReference type="HOGENOM" id="CLU_041038_0_1_1"/>
<feature type="binding site" evidence="13">
    <location>
        <position position="75"/>
    </location>
    <ligand>
        <name>Ca(2+)</name>
        <dbReference type="ChEBI" id="CHEBI:29108"/>
        <label>1</label>
    </ligand>
</feature>
<dbReference type="GO" id="GO:0020037">
    <property type="term" value="F:heme binding"/>
    <property type="evidence" value="ECO:0007669"/>
    <property type="project" value="UniProtKB-UniRule"/>
</dbReference>
<dbReference type="PANTHER" id="PTHR31356">
    <property type="entry name" value="THYLAKOID LUMENAL 29 KDA PROTEIN, CHLOROPLASTIC-RELATED"/>
    <property type="match status" value="1"/>
</dbReference>
<dbReference type="Pfam" id="PF11895">
    <property type="entry name" value="Peroxidase_ext"/>
    <property type="match status" value="1"/>
</dbReference>
<evidence type="ECO:0000256" key="13">
    <source>
        <dbReference type="PIRSR" id="PIRSR601621-2"/>
    </source>
</evidence>
<dbReference type="Gene3D" id="1.10.420.10">
    <property type="entry name" value="Peroxidase, domain 2"/>
    <property type="match status" value="1"/>
</dbReference>
<evidence type="ECO:0000313" key="19">
    <source>
        <dbReference type="Proteomes" id="UP000053593"/>
    </source>
</evidence>
<evidence type="ECO:0000256" key="5">
    <source>
        <dbReference type="ARBA" id="ARBA00022723"/>
    </source>
</evidence>
<evidence type="ECO:0000256" key="12">
    <source>
        <dbReference type="PIRSR" id="PIRSR601621-1"/>
    </source>
</evidence>
<evidence type="ECO:0000256" key="9">
    <source>
        <dbReference type="ARBA" id="ARBA00023004"/>
    </source>
</evidence>
<dbReference type="EMBL" id="KN834811">
    <property type="protein sequence ID" value="KIK54941.1"/>
    <property type="molecule type" value="Genomic_DNA"/>
</dbReference>
<feature type="disulfide bond" evidence="15">
    <location>
        <begin position="31"/>
        <end position="43"/>
    </location>
</feature>
<dbReference type="PANTHER" id="PTHR31356:SF66">
    <property type="entry name" value="CATALASE-PEROXIDASE"/>
    <property type="match status" value="1"/>
</dbReference>
<keyword evidence="4" id="KW-0349">Heme</keyword>
<dbReference type="InterPro" id="IPR019794">
    <property type="entry name" value="Peroxidases_AS"/>
</dbReference>
<evidence type="ECO:0000256" key="7">
    <source>
        <dbReference type="ARBA" id="ARBA00022837"/>
    </source>
</evidence>
<keyword evidence="9" id="KW-0408">Iron</keyword>
<feature type="binding site" evidence="13">
    <location>
        <position position="231"/>
    </location>
    <ligand>
        <name>Ca(2+)</name>
        <dbReference type="ChEBI" id="CHEBI:29108"/>
        <label>2</label>
    </ligand>
</feature>
<dbReference type="Gene3D" id="1.10.520.10">
    <property type="match status" value="1"/>
</dbReference>
<evidence type="ECO:0000256" key="3">
    <source>
        <dbReference type="ARBA" id="ARBA00022559"/>
    </source>
</evidence>
<evidence type="ECO:0000256" key="16">
    <source>
        <dbReference type="RuleBase" id="RU363051"/>
    </source>
</evidence>
<evidence type="ECO:0000256" key="2">
    <source>
        <dbReference type="ARBA" id="ARBA00022525"/>
    </source>
</evidence>
<feature type="chain" id="PRO_5006986386" description="Peroxidase" evidence="16">
    <location>
        <begin position="23"/>
        <end position="382"/>
    </location>
</feature>
<gene>
    <name evidence="18" type="ORF">GYMLUDRAFT_1021783</name>
</gene>
<dbReference type="GO" id="GO:0034599">
    <property type="term" value="P:cellular response to oxidative stress"/>
    <property type="evidence" value="ECO:0007669"/>
    <property type="project" value="InterPro"/>
</dbReference>
<keyword evidence="8 16" id="KW-0560">Oxidoreductase</keyword>
<dbReference type="GO" id="GO:0042744">
    <property type="term" value="P:hydrogen peroxide catabolic process"/>
    <property type="evidence" value="ECO:0007669"/>
    <property type="project" value="UniProtKB-KW"/>
</dbReference>
<evidence type="ECO:0000256" key="8">
    <source>
        <dbReference type="ARBA" id="ARBA00023002"/>
    </source>
</evidence>
<accession>A0A0D0BJQ0</accession>
<dbReference type="InterPro" id="IPR024589">
    <property type="entry name" value="Ligninase_C"/>
</dbReference>
<feature type="disulfide bond" evidence="15">
    <location>
        <begin position="286"/>
        <end position="352"/>
    </location>
</feature>
<keyword evidence="5 13" id="KW-0479">Metal-binding</keyword>
<evidence type="ECO:0000259" key="17">
    <source>
        <dbReference type="PROSITE" id="PS50873"/>
    </source>
</evidence>
<keyword evidence="15" id="KW-1015">Disulfide bond</keyword>
<evidence type="ECO:0000313" key="18">
    <source>
        <dbReference type="EMBL" id="KIK54941.1"/>
    </source>
</evidence>
<feature type="signal peptide" evidence="16">
    <location>
        <begin position="1"/>
        <end position="22"/>
    </location>
</feature>
<dbReference type="GO" id="GO:0004601">
    <property type="term" value="F:peroxidase activity"/>
    <property type="evidence" value="ECO:0007669"/>
    <property type="project" value="UniProtKB-KW"/>
</dbReference>
<feature type="disulfide bond" evidence="15">
    <location>
        <begin position="42"/>
        <end position="322"/>
    </location>
</feature>
<feature type="binding site" evidence="13">
    <location>
        <position position="90"/>
    </location>
    <ligand>
        <name>Ca(2+)</name>
        <dbReference type="ChEBI" id="CHEBI:29108"/>
        <label>1</label>
    </ligand>
</feature>
<dbReference type="Proteomes" id="UP000053593">
    <property type="component" value="Unassembled WGS sequence"/>
</dbReference>
<feature type="domain" description="Plant heme peroxidase family profile" evidence="17">
    <location>
        <begin position="64"/>
        <end position="326"/>
    </location>
</feature>
<keyword evidence="11" id="KW-0376">Hydrogen peroxide</keyword>
<evidence type="ECO:0000256" key="6">
    <source>
        <dbReference type="ARBA" id="ARBA00022729"/>
    </source>
</evidence>
<dbReference type="GO" id="GO:0000302">
    <property type="term" value="P:response to reactive oxygen species"/>
    <property type="evidence" value="ECO:0007669"/>
    <property type="project" value="TreeGrafter"/>
</dbReference>
<organism evidence="18 19">
    <name type="scientific">Collybiopsis luxurians FD-317 M1</name>
    <dbReference type="NCBI Taxonomy" id="944289"/>
    <lineage>
        <taxon>Eukaryota</taxon>
        <taxon>Fungi</taxon>
        <taxon>Dikarya</taxon>
        <taxon>Basidiomycota</taxon>
        <taxon>Agaricomycotina</taxon>
        <taxon>Agaricomycetes</taxon>
        <taxon>Agaricomycetidae</taxon>
        <taxon>Agaricales</taxon>
        <taxon>Marasmiineae</taxon>
        <taxon>Omphalotaceae</taxon>
        <taxon>Collybiopsis</taxon>
        <taxon>Collybiopsis luxurians</taxon>
    </lineage>
</organism>
<dbReference type="InterPro" id="IPR001621">
    <property type="entry name" value="Ligninase"/>
</dbReference>
<evidence type="ECO:0000256" key="4">
    <source>
        <dbReference type="ARBA" id="ARBA00022617"/>
    </source>
</evidence>
<dbReference type="PRINTS" id="PR00462">
    <property type="entry name" value="LIGNINASE"/>
</dbReference>
<feature type="disulfide bond" evidence="15">
    <location>
        <begin position="61"/>
        <end position="147"/>
    </location>
</feature>
<keyword evidence="7 13" id="KW-0106">Calcium</keyword>
<reference evidence="18 19" key="1">
    <citation type="submission" date="2014-04" db="EMBL/GenBank/DDBJ databases">
        <title>Evolutionary Origins and Diversification of the Mycorrhizal Mutualists.</title>
        <authorList>
            <consortium name="DOE Joint Genome Institute"/>
            <consortium name="Mycorrhizal Genomics Consortium"/>
            <person name="Kohler A."/>
            <person name="Kuo A."/>
            <person name="Nagy L.G."/>
            <person name="Floudas D."/>
            <person name="Copeland A."/>
            <person name="Barry K.W."/>
            <person name="Cichocki N."/>
            <person name="Veneault-Fourrey C."/>
            <person name="LaButti K."/>
            <person name="Lindquist E.A."/>
            <person name="Lipzen A."/>
            <person name="Lundell T."/>
            <person name="Morin E."/>
            <person name="Murat C."/>
            <person name="Riley R."/>
            <person name="Ohm R."/>
            <person name="Sun H."/>
            <person name="Tunlid A."/>
            <person name="Henrissat B."/>
            <person name="Grigoriev I.V."/>
            <person name="Hibbett D.S."/>
            <person name="Martin F."/>
        </authorList>
    </citation>
    <scope>NUCLEOTIDE SEQUENCE [LARGE SCALE GENOMIC DNA]</scope>
    <source>
        <strain evidence="18 19">FD-317 M1</strain>
    </source>
</reference>
<sequence>MYLSNVLPLAALVISFATTIKAAPASPDAVCSDGTVVSNTICCDFIPLARDLTENLFENECGETAHEVLRLSFHDAIAFSQSLGPSAGGGADGSMLIFPDVEPNYAANLGISDSVNDLAPFLASGKYPTISAGDMIQFGAAVAVGLCPGAPQLEFLAGRRNATAPAIDGLIPEPQDSVSTILARFEDAANLDSEDVVSLLISVKSFPVARADHVDPTLADAPFDSTPFTFDSQFFLETLLAPVGFPGTDNNTGEVASPLPLSVGNNVGEIRLQSDFELARDERTACFWQSMINQEELMAARFKAAMAKMAVIGHQASDLVNCSAVVPKPVPALRKPATYPATKSFKDIQQACPSPFPSLSTDPGPLETIIPNCPDGQTTCTS</sequence>
<evidence type="ECO:0000256" key="11">
    <source>
        <dbReference type="ARBA" id="ARBA00023324"/>
    </source>
</evidence>
<dbReference type="PROSITE" id="PS50873">
    <property type="entry name" value="PEROXIDASE_4"/>
    <property type="match status" value="1"/>
</dbReference>
<feature type="binding site" evidence="13">
    <location>
        <position position="92"/>
    </location>
    <ligand>
        <name>Ca(2+)</name>
        <dbReference type="ChEBI" id="CHEBI:29108"/>
        <label>1</label>
    </ligand>
</feature>
<dbReference type="SUPFAM" id="SSF48113">
    <property type="entry name" value="Heme-dependent peroxidases"/>
    <property type="match status" value="1"/>
</dbReference>
<feature type="binding site" evidence="13">
    <location>
        <position position="94"/>
    </location>
    <ligand>
        <name>Ca(2+)</name>
        <dbReference type="ChEBI" id="CHEBI:29108"/>
        <label>1</label>
    </ligand>
</feature>
<dbReference type="EC" id="1.11.1.-" evidence="16"/>
<dbReference type="InterPro" id="IPR010255">
    <property type="entry name" value="Haem_peroxidase_sf"/>
</dbReference>